<evidence type="ECO:0000256" key="2">
    <source>
        <dbReference type="ARBA" id="ARBA00004754"/>
    </source>
</evidence>
<evidence type="ECO:0000313" key="9">
    <source>
        <dbReference type="Proteomes" id="UP000316706"/>
    </source>
</evidence>
<keyword evidence="5" id="KW-0210">Decarboxylase</keyword>
<dbReference type="Gene3D" id="1.10.3330.10">
    <property type="entry name" value="Oxo-4-hydroxy-4-carboxy-5-ureidoimidazoline decarboxylase"/>
    <property type="match status" value="1"/>
</dbReference>
<evidence type="ECO:0000256" key="1">
    <source>
        <dbReference type="ARBA" id="ARBA00001163"/>
    </source>
</evidence>
<evidence type="ECO:0000256" key="6">
    <source>
        <dbReference type="ARBA" id="ARBA00023239"/>
    </source>
</evidence>
<dbReference type="SUPFAM" id="SSF158694">
    <property type="entry name" value="UraD-Like"/>
    <property type="match status" value="1"/>
</dbReference>
<evidence type="ECO:0000256" key="5">
    <source>
        <dbReference type="ARBA" id="ARBA00022793"/>
    </source>
</evidence>
<dbReference type="PANTHER" id="PTHR43466">
    <property type="entry name" value="2-OXO-4-HYDROXY-4-CARBOXY-5-UREIDOIMIDAZOLINE DECARBOXYLASE-RELATED"/>
    <property type="match status" value="1"/>
</dbReference>
<dbReference type="PANTHER" id="PTHR43466:SF1">
    <property type="entry name" value="2-OXO-4-HYDROXY-4-CARBOXY-5-UREIDOIMIDAZOLINE DECARBOXYLASE-RELATED"/>
    <property type="match status" value="1"/>
</dbReference>
<comment type="caution">
    <text evidence="8">The sequence shown here is derived from an EMBL/GenBank/DDBJ whole genome shotgun (WGS) entry which is preliminary data.</text>
</comment>
<keyword evidence="4" id="KW-0659">Purine metabolism</keyword>
<keyword evidence="9" id="KW-1185">Reference proteome</keyword>
<proteinExistence type="predicted"/>
<dbReference type="RefSeq" id="WP_246077472.1">
    <property type="nucleotide sequence ID" value="NZ_VFPO01000001.1"/>
</dbReference>
<dbReference type="NCBIfam" id="TIGR03180">
    <property type="entry name" value="UraD_2"/>
    <property type="match status" value="1"/>
</dbReference>
<dbReference type="GO" id="GO:0019628">
    <property type="term" value="P:urate catabolic process"/>
    <property type="evidence" value="ECO:0007669"/>
    <property type="project" value="TreeGrafter"/>
</dbReference>
<dbReference type="EMBL" id="VFPO01000001">
    <property type="protein sequence ID" value="TQM70684.1"/>
    <property type="molecule type" value="Genomic_DNA"/>
</dbReference>
<evidence type="ECO:0000256" key="4">
    <source>
        <dbReference type="ARBA" id="ARBA00022631"/>
    </source>
</evidence>
<accession>A0A543IJD9</accession>
<dbReference type="NCBIfam" id="NF010372">
    <property type="entry name" value="PRK13798.1"/>
    <property type="match status" value="1"/>
</dbReference>
<keyword evidence="6" id="KW-0456">Lyase</keyword>
<reference evidence="8 9" key="1">
    <citation type="submission" date="2019-06" db="EMBL/GenBank/DDBJ databases">
        <title>Sequencing the genomes of 1000 actinobacteria strains.</title>
        <authorList>
            <person name="Klenk H.-P."/>
        </authorList>
    </citation>
    <scope>NUCLEOTIDE SEQUENCE [LARGE SCALE GENOMIC DNA]</scope>
    <source>
        <strain evidence="8 9">DSM 45043</strain>
    </source>
</reference>
<evidence type="ECO:0000259" key="7">
    <source>
        <dbReference type="Pfam" id="PF09349"/>
    </source>
</evidence>
<dbReference type="Proteomes" id="UP000316706">
    <property type="component" value="Unassembled WGS sequence"/>
</dbReference>
<evidence type="ECO:0000256" key="3">
    <source>
        <dbReference type="ARBA" id="ARBA00012257"/>
    </source>
</evidence>
<gene>
    <name evidence="8" type="ORF">FHX41_4420</name>
</gene>
<dbReference type="Pfam" id="PF09349">
    <property type="entry name" value="OHCU_decarbox"/>
    <property type="match status" value="1"/>
</dbReference>
<protein>
    <recommendedName>
        <fullName evidence="3">2-oxo-4-hydroxy-4-carboxy-5-ureidoimidazoline decarboxylase</fullName>
        <ecNumber evidence="3">4.1.1.97</ecNumber>
    </recommendedName>
</protein>
<sequence>MRLGERDLAACCASRRWLAAVAALPGDDLGELRRTSRRVLDELDWADIEEALAAHPRIGERAGGDGREADWSRREQAGLDGAAAELRAAFAEGNRAYEERFGHVFLIRASGRSAREMLDELLRRLGNDAGTERREVRAELAEIVDLRLLKLADGKPAEGKPAEGKPAEGEDA</sequence>
<evidence type="ECO:0000313" key="8">
    <source>
        <dbReference type="EMBL" id="TQM70684.1"/>
    </source>
</evidence>
<name>A0A543IJD9_9ACTN</name>
<comment type="pathway">
    <text evidence="2">Purine metabolism; urate degradation; (S)-allantoin from urate: step 3/3.</text>
</comment>
<feature type="domain" description="Oxo-4-hydroxy-4-carboxy-5-ureidoimidazoline decarboxylase" evidence="7">
    <location>
        <begin position="8"/>
        <end position="148"/>
    </location>
</feature>
<dbReference type="InterPro" id="IPR017595">
    <property type="entry name" value="OHCU_decarboxylase-2"/>
</dbReference>
<dbReference type="InterPro" id="IPR018020">
    <property type="entry name" value="OHCU_decarboxylase"/>
</dbReference>
<dbReference type="InterPro" id="IPR036778">
    <property type="entry name" value="OHCU_decarboxylase_sf"/>
</dbReference>
<organism evidence="8 9">
    <name type="scientific">Actinomadura hallensis</name>
    <dbReference type="NCBI Taxonomy" id="337895"/>
    <lineage>
        <taxon>Bacteria</taxon>
        <taxon>Bacillati</taxon>
        <taxon>Actinomycetota</taxon>
        <taxon>Actinomycetes</taxon>
        <taxon>Streptosporangiales</taxon>
        <taxon>Thermomonosporaceae</taxon>
        <taxon>Actinomadura</taxon>
    </lineage>
</organism>
<comment type="catalytic activity">
    <reaction evidence="1">
        <text>5-hydroxy-2-oxo-4-ureido-2,5-dihydro-1H-imidazole-5-carboxylate + H(+) = (S)-allantoin + CO2</text>
        <dbReference type="Rhea" id="RHEA:26301"/>
        <dbReference type="ChEBI" id="CHEBI:15378"/>
        <dbReference type="ChEBI" id="CHEBI:15678"/>
        <dbReference type="ChEBI" id="CHEBI:16526"/>
        <dbReference type="ChEBI" id="CHEBI:58639"/>
        <dbReference type="EC" id="4.1.1.97"/>
    </reaction>
</comment>
<dbReference type="GO" id="GO:0006144">
    <property type="term" value="P:purine nucleobase metabolic process"/>
    <property type="evidence" value="ECO:0007669"/>
    <property type="project" value="UniProtKB-KW"/>
</dbReference>
<dbReference type="EC" id="4.1.1.97" evidence="3"/>
<dbReference type="GO" id="GO:0051997">
    <property type="term" value="F:2-oxo-4-hydroxy-4-carboxy-5-ureidoimidazoline decarboxylase activity"/>
    <property type="evidence" value="ECO:0007669"/>
    <property type="project" value="UniProtKB-EC"/>
</dbReference>
<dbReference type="AlphaFoldDB" id="A0A543IJD9"/>